<protein>
    <recommendedName>
        <fullName evidence="1">WIYLD domain-containing protein</fullName>
    </recommendedName>
</protein>
<dbReference type="InterPro" id="IPR043017">
    <property type="entry name" value="WIYLD_dom_sf"/>
</dbReference>
<accession>A0A0B2RUQ2</accession>
<feature type="domain" description="WIYLD" evidence="1">
    <location>
        <begin position="3"/>
        <end position="34"/>
    </location>
</feature>
<dbReference type="Proteomes" id="UP000053555">
    <property type="component" value="Unassembled WGS sequence"/>
</dbReference>
<dbReference type="Pfam" id="PF10440">
    <property type="entry name" value="WIYLD"/>
    <property type="match status" value="1"/>
</dbReference>
<sequence>MQGIRRMDAALDAMRPLGFRTQLILRTVNELLDVGWREKKLVNTKGMLRAADFRIGKLITGNIHRLQDIYWLQVMCLIKCQDDIFGHVIRKKFSDKFPGITCTCRTNGGWSD</sequence>
<evidence type="ECO:0000259" key="1">
    <source>
        <dbReference type="Pfam" id="PF10440"/>
    </source>
</evidence>
<gene>
    <name evidence="2" type="ORF">glysoja_033031</name>
</gene>
<dbReference type="AlphaFoldDB" id="A0A0B2RUQ2"/>
<dbReference type="Gene3D" id="1.10.8.850">
    <property type="entry name" value="Histone-lysine N methyltransferase , C-terminal domain-like"/>
    <property type="match status" value="1"/>
</dbReference>
<dbReference type="EMBL" id="KN648232">
    <property type="protein sequence ID" value="KHN35542.1"/>
    <property type="molecule type" value="Genomic_DNA"/>
</dbReference>
<proteinExistence type="predicted"/>
<name>A0A0B2RUQ2_GLYSO</name>
<evidence type="ECO:0000313" key="2">
    <source>
        <dbReference type="EMBL" id="KHN35542.1"/>
    </source>
</evidence>
<organism evidence="2">
    <name type="scientific">Glycine soja</name>
    <name type="common">Wild soybean</name>
    <dbReference type="NCBI Taxonomy" id="3848"/>
    <lineage>
        <taxon>Eukaryota</taxon>
        <taxon>Viridiplantae</taxon>
        <taxon>Streptophyta</taxon>
        <taxon>Embryophyta</taxon>
        <taxon>Tracheophyta</taxon>
        <taxon>Spermatophyta</taxon>
        <taxon>Magnoliopsida</taxon>
        <taxon>eudicotyledons</taxon>
        <taxon>Gunneridae</taxon>
        <taxon>Pentapetalae</taxon>
        <taxon>rosids</taxon>
        <taxon>fabids</taxon>
        <taxon>Fabales</taxon>
        <taxon>Fabaceae</taxon>
        <taxon>Papilionoideae</taxon>
        <taxon>50 kb inversion clade</taxon>
        <taxon>NPAAA clade</taxon>
        <taxon>indigoferoid/millettioid clade</taxon>
        <taxon>Phaseoleae</taxon>
        <taxon>Glycine</taxon>
        <taxon>Glycine subgen. Soja</taxon>
    </lineage>
</organism>
<reference evidence="2" key="1">
    <citation type="submission" date="2014-07" db="EMBL/GenBank/DDBJ databases">
        <title>Identification of a novel salt tolerance gene in wild soybean by whole-genome sequencing.</title>
        <authorList>
            <person name="Lam H.-M."/>
            <person name="Qi X."/>
            <person name="Li M.-W."/>
            <person name="Liu X."/>
            <person name="Xie M."/>
            <person name="Ni M."/>
            <person name="Xu X."/>
        </authorList>
    </citation>
    <scope>NUCLEOTIDE SEQUENCE [LARGE SCALE GENOMIC DNA]</scope>
    <source>
        <tissue evidence="2">Root</tissue>
    </source>
</reference>
<dbReference type="InterPro" id="IPR018848">
    <property type="entry name" value="WIYLD_domain"/>
</dbReference>